<feature type="repeat" description="ANK" evidence="3">
    <location>
        <begin position="135"/>
        <end position="167"/>
    </location>
</feature>
<gene>
    <name evidence="5" type="ORF">TeGR_g3927</name>
</gene>
<sequence length="539" mass="59210">ELLHHVAKLGDSHLPCLTILHLKHCLYLNFLNLKGSSALYIACAKGHVKTATYLLANGADVNVPNYESGSTPLMQSCHYGHKKLVRLLLSCGADAGMCNNNKTTPLMRAAQEGRLEVCAELLKTKECDPNSVNREGMSALALASQRGHFKTVALILRCGALVNSVTTQLSTPLMLATKRFHLPTVRVLLGAGSLTFPRCMRGRSARESAVKKSKHVMAYLIENNFHFVAHQQRRDSMYAYLLLAPKLCRETVPIPVTPSPATSLVVRCALDLDIAVFRVILSFMPPPPAYAVRCEHLVAWSKKQGQEHYYHDMKRVITGMLSLIEDIISDYTPFFSLVSSPPPVGFADWGEYRDALSRKRLIKENGLRRAAAKDVDRGESLPVVLGQITEVDVDVDQDAGTTTLTPAANALGQATEAEMSESDADPDVHADMPPPPPNYASPVLRRTKAAVADRQLTALSLSKVSILWEISKSSQLRKLLHVHPPHLPTSTISAIAAIADVDLSCKKRADVSFGKATLAEVRSCAEDLVDWWEDRVLFR</sequence>
<name>A0ABQ6MNQ7_9STRA</name>
<evidence type="ECO:0000256" key="2">
    <source>
        <dbReference type="ARBA" id="ARBA00023043"/>
    </source>
</evidence>
<protein>
    <submittedName>
        <fullName evidence="5">Uncharacterized protein</fullName>
    </submittedName>
</protein>
<dbReference type="Proteomes" id="UP001165060">
    <property type="component" value="Unassembled WGS sequence"/>
</dbReference>
<feature type="repeat" description="ANK" evidence="3">
    <location>
        <begin position="68"/>
        <end position="100"/>
    </location>
</feature>
<dbReference type="EMBL" id="BRYB01001589">
    <property type="protein sequence ID" value="GMI29128.1"/>
    <property type="molecule type" value="Genomic_DNA"/>
</dbReference>
<organism evidence="5 6">
    <name type="scientific">Tetraparma gracilis</name>
    <dbReference type="NCBI Taxonomy" id="2962635"/>
    <lineage>
        <taxon>Eukaryota</taxon>
        <taxon>Sar</taxon>
        <taxon>Stramenopiles</taxon>
        <taxon>Ochrophyta</taxon>
        <taxon>Bolidophyceae</taxon>
        <taxon>Parmales</taxon>
        <taxon>Triparmaceae</taxon>
        <taxon>Tetraparma</taxon>
    </lineage>
</organism>
<reference evidence="5 6" key="1">
    <citation type="journal article" date="2023" name="Commun. Biol.">
        <title>Genome analysis of Parmales, the sister group of diatoms, reveals the evolutionary specialization of diatoms from phago-mixotrophs to photoautotrophs.</title>
        <authorList>
            <person name="Ban H."/>
            <person name="Sato S."/>
            <person name="Yoshikawa S."/>
            <person name="Yamada K."/>
            <person name="Nakamura Y."/>
            <person name="Ichinomiya M."/>
            <person name="Sato N."/>
            <person name="Blanc-Mathieu R."/>
            <person name="Endo H."/>
            <person name="Kuwata A."/>
            <person name="Ogata H."/>
        </authorList>
    </citation>
    <scope>NUCLEOTIDE SEQUENCE [LARGE SCALE GENOMIC DNA]</scope>
</reference>
<evidence type="ECO:0000313" key="6">
    <source>
        <dbReference type="Proteomes" id="UP001165060"/>
    </source>
</evidence>
<keyword evidence="1" id="KW-0677">Repeat</keyword>
<accession>A0ABQ6MNQ7</accession>
<comment type="caution">
    <text evidence="5">The sequence shown here is derived from an EMBL/GenBank/DDBJ whole genome shotgun (WGS) entry which is preliminary data.</text>
</comment>
<dbReference type="PANTHER" id="PTHR24198">
    <property type="entry name" value="ANKYRIN REPEAT AND PROTEIN KINASE DOMAIN-CONTAINING PROTEIN"/>
    <property type="match status" value="1"/>
</dbReference>
<feature type="repeat" description="ANK" evidence="3">
    <location>
        <begin position="34"/>
        <end position="66"/>
    </location>
</feature>
<dbReference type="Pfam" id="PF12796">
    <property type="entry name" value="Ank_2"/>
    <property type="match status" value="1"/>
</dbReference>
<evidence type="ECO:0000256" key="4">
    <source>
        <dbReference type="SAM" id="MobiDB-lite"/>
    </source>
</evidence>
<evidence type="ECO:0000313" key="5">
    <source>
        <dbReference type="EMBL" id="GMI29128.1"/>
    </source>
</evidence>
<dbReference type="PANTHER" id="PTHR24198:SF165">
    <property type="entry name" value="ANKYRIN REPEAT-CONTAINING PROTEIN-RELATED"/>
    <property type="match status" value="1"/>
</dbReference>
<keyword evidence="2 3" id="KW-0040">ANK repeat</keyword>
<proteinExistence type="predicted"/>
<dbReference type="Gene3D" id="1.25.40.20">
    <property type="entry name" value="Ankyrin repeat-containing domain"/>
    <property type="match status" value="2"/>
</dbReference>
<dbReference type="SMART" id="SM00248">
    <property type="entry name" value="ANK"/>
    <property type="match status" value="5"/>
</dbReference>
<dbReference type="Pfam" id="PF00023">
    <property type="entry name" value="Ank"/>
    <property type="match status" value="1"/>
</dbReference>
<dbReference type="SUPFAM" id="SSF48403">
    <property type="entry name" value="Ankyrin repeat"/>
    <property type="match status" value="1"/>
</dbReference>
<dbReference type="PROSITE" id="PS50297">
    <property type="entry name" value="ANK_REP_REGION"/>
    <property type="match status" value="3"/>
</dbReference>
<evidence type="ECO:0000256" key="3">
    <source>
        <dbReference type="PROSITE-ProRule" id="PRU00023"/>
    </source>
</evidence>
<evidence type="ECO:0000256" key="1">
    <source>
        <dbReference type="ARBA" id="ARBA00022737"/>
    </source>
</evidence>
<feature type="region of interest" description="Disordered" evidence="4">
    <location>
        <begin position="413"/>
        <end position="442"/>
    </location>
</feature>
<keyword evidence="6" id="KW-1185">Reference proteome</keyword>
<dbReference type="InterPro" id="IPR036770">
    <property type="entry name" value="Ankyrin_rpt-contain_sf"/>
</dbReference>
<feature type="non-terminal residue" evidence="5">
    <location>
        <position position="1"/>
    </location>
</feature>
<dbReference type="InterPro" id="IPR002110">
    <property type="entry name" value="Ankyrin_rpt"/>
</dbReference>
<dbReference type="PROSITE" id="PS50088">
    <property type="entry name" value="ANK_REPEAT"/>
    <property type="match status" value="3"/>
</dbReference>